<dbReference type="Pfam" id="PF03972">
    <property type="entry name" value="MmgE_PrpD_N"/>
    <property type="match status" value="1"/>
</dbReference>
<dbReference type="InterPro" id="IPR045337">
    <property type="entry name" value="MmgE_PrpD_C"/>
</dbReference>
<dbReference type="Gene3D" id="3.30.1330.120">
    <property type="entry name" value="2-methylcitrate dehydratase PrpD"/>
    <property type="match status" value="1"/>
</dbReference>
<dbReference type="InterPro" id="IPR005656">
    <property type="entry name" value="MmgE_PrpD"/>
</dbReference>
<dbReference type="InterPro" id="IPR045336">
    <property type="entry name" value="MmgE_PrpD_N"/>
</dbReference>
<comment type="similarity">
    <text evidence="1">Belongs to the PrpD family.</text>
</comment>
<evidence type="ECO:0000256" key="1">
    <source>
        <dbReference type="ARBA" id="ARBA00006174"/>
    </source>
</evidence>
<dbReference type="SUPFAM" id="SSF103378">
    <property type="entry name" value="2-methylcitrate dehydratase PrpD"/>
    <property type="match status" value="1"/>
</dbReference>
<dbReference type="GO" id="GO:0016829">
    <property type="term" value="F:lyase activity"/>
    <property type="evidence" value="ECO:0007669"/>
    <property type="project" value="InterPro"/>
</dbReference>
<accession>A0A515DDW1</accession>
<feature type="domain" description="MmgE/PrpD N-terminal" evidence="2">
    <location>
        <begin position="33"/>
        <end position="270"/>
    </location>
</feature>
<dbReference type="InterPro" id="IPR036148">
    <property type="entry name" value="MmgE/PrpD_sf"/>
</dbReference>
<feature type="domain" description="MmgE/PrpD C-terminal" evidence="3">
    <location>
        <begin position="294"/>
        <end position="447"/>
    </location>
</feature>
<dbReference type="Pfam" id="PF19305">
    <property type="entry name" value="MmgE_PrpD_C"/>
    <property type="match status" value="1"/>
</dbReference>
<dbReference type="InterPro" id="IPR042183">
    <property type="entry name" value="MmgE/PrpD_sf_1"/>
</dbReference>
<organism evidence="4 5">
    <name type="scientific">Rhodoferax sediminis</name>
    <dbReference type="NCBI Taxonomy" id="2509614"/>
    <lineage>
        <taxon>Bacteria</taxon>
        <taxon>Pseudomonadati</taxon>
        <taxon>Pseudomonadota</taxon>
        <taxon>Betaproteobacteria</taxon>
        <taxon>Burkholderiales</taxon>
        <taxon>Comamonadaceae</taxon>
        <taxon>Rhodoferax</taxon>
    </lineage>
</organism>
<dbReference type="OrthoDB" id="9797528at2"/>
<keyword evidence="5" id="KW-1185">Reference proteome</keyword>
<dbReference type="KEGG" id="rhf:EUB48_15935"/>
<dbReference type="AlphaFoldDB" id="A0A515DDW1"/>
<gene>
    <name evidence="4" type="ORF">EUB48_15935</name>
</gene>
<evidence type="ECO:0000259" key="3">
    <source>
        <dbReference type="Pfam" id="PF19305"/>
    </source>
</evidence>
<sequence>MRAGKTTGRSGPWDRDFAVANCLPPAMDLAYHLAGNAVSRNFSDLSPQTVDATVDALIDSLACALAGTQSPGLAKARAALGRWGGDGCSVWGGFGRAPAPWAAFLNAVSMHALDYDDTDDKVPLHANGLVLPPLLADLEENRPDCDGREFLTALAVGVDGAMRIGRAGGPKGSRGWNYSVISGSVGAVLALARLRRWDTETTVSALGHQLTQTAGSLQSIIDGSLAKRFQPAQMVKNVVLSAALAQAGIDGPRNVFEGKAGFINLYQDGKFDREAVEPGLQHCALVNDLSLKPYPACRFTHAPIDLALELHQRGVRPQDIKHIGIRVSGQAVNMVGRRFDAKTAGVVDAQFSIAYTVAVGLARGAVRISDFTEETIRDPRVGAFAAEKITIEAGEALPFLGMVPVFFDVELGNGQRIELATENVAGSPEKRMSSGQLRDKLIDCLGYGKSRVDPDELIATVKGLREGKPVASVLQLLA</sequence>
<reference evidence="4 5" key="1">
    <citation type="submission" date="2019-01" db="EMBL/GenBank/DDBJ databases">
        <title>Genomic insights into a novel species Rhodoferax sp.</title>
        <authorList>
            <person name="Jin L."/>
        </authorList>
    </citation>
    <scope>NUCLEOTIDE SEQUENCE [LARGE SCALE GENOMIC DNA]</scope>
    <source>
        <strain evidence="4 5">CHu59-6-5</strain>
    </source>
</reference>
<dbReference type="Gene3D" id="1.10.4100.10">
    <property type="entry name" value="2-methylcitrate dehydratase PrpD"/>
    <property type="match status" value="1"/>
</dbReference>
<dbReference type="Proteomes" id="UP000316798">
    <property type="component" value="Chromosome"/>
</dbReference>
<protein>
    <submittedName>
        <fullName evidence="4">MmgE/PrpD family protein</fullName>
    </submittedName>
</protein>
<dbReference type="PANTHER" id="PTHR16943">
    <property type="entry name" value="2-METHYLCITRATE DEHYDRATASE-RELATED"/>
    <property type="match status" value="1"/>
</dbReference>
<name>A0A515DDW1_9BURK</name>
<dbReference type="EMBL" id="CP035503">
    <property type="protein sequence ID" value="QDL38612.1"/>
    <property type="molecule type" value="Genomic_DNA"/>
</dbReference>
<proteinExistence type="inferred from homology"/>
<evidence type="ECO:0000259" key="2">
    <source>
        <dbReference type="Pfam" id="PF03972"/>
    </source>
</evidence>
<evidence type="ECO:0000313" key="4">
    <source>
        <dbReference type="EMBL" id="QDL38612.1"/>
    </source>
</evidence>
<dbReference type="PANTHER" id="PTHR16943:SF8">
    <property type="entry name" value="2-METHYLCITRATE DEHYDRATASE"/>
    <property type="match status" value="1"/>
</dbReference>
<evidence type="ECO:0000313" key="5">
    <source>
        <dbReference type="Proteomes" id="UP000316798"/>
    </source>
</evidence>
<dbReference type="InterPro" id="IPR042188">
    <property type="entry name" value="MmgE/PrpD_sf_2"/>
</dbReference>